<keyword evidence="4" id="KW-1185">Reference proteome</keyword>
<dbReference type="AlphaFoldDB" id="A0AAD3XIY5"/>
<feature type="transmembrane region" description="Helical" evidence="1">
    <location>
        <begin position="34"/>
        <end position="59"/>
    </location>
</feature>
<keyword evidence="2" id="KW-0732">Signal</keyword>
<keyword evidence="1" id="KW-1133">Transmembrane helix</keyword>
<evidence type="ECO:0000256" key="2">
    <source>
        <dbReference type="SAM" id="SignalP"/>
    </source>
</evidence>
<evidence type="ECO:0000313" key="3">
    <source>
        <dbReference type="EMBL" id="GMH06061.1"/>
    </source>
</evidence>
<gene>
    <name evidence="3" type="ORF">Nepgr_007901</name>
</gene>
<protein>
    <submittedName>
        <fullName evidence="3">Uncharacterized protein</fullName>
    </submittedName>
</protein>
<evidence type="ECO:0000313" key="4">
    <source>
        <dbReference type="Proteomes" id="UP001279734"/>
    </source>
</evidence>
<dbReference type="Proteomes" id="UP001279734">
    <property type="component" value="Unassembled WGS sequence"/>
</dbReference>
<feature type="chain" id="PRO_5041977788" evidence="2">
    <location>
        <begin position="19"/>
        <end position="85"/>
    </location>
</feature>
<name>A0AAD3XIY5_NEPGR</name>
<organism evidence="3 4">
    <name type="scientific">Nepenthes gracilis</name>
    <name type="common">Slender pitcher plant</name>
    <dbReference type="NCBI Taxonomy" id="150966"/>
    <lineage>
        <taxon>Eukaryota</taxon>
        <taxon>Viridiplantae</taxon>
        <taxon>Streptophyta</taxon>
        <taxon>Embryophyta</taxon>
        <taxon>Tracheophyta</taxon>
        <taxon>Spermatophyta</taxon>
        <taxon>Magnoliopsida</taxon>
        <taxon>eudicotyledons</taxon>
        <taxon>Gunneridae</taxon>
        <taxon>Pentapetalae</taxon>
        <taxon>Caryophyllales</taxon>
        <taxon>Nepenthaceae</taxon>
        <taxon>Nepenthes</taxon>
    </lineage>
</organism>
<comment type="caution">
    <text evidence="3">The sequence shown here is derived from an EMBL/GenBank/DDBJ whole genome shotgun (WGS) entry which is preliminary data.</text>
</comment>
<feature type="signal peptide" evidence="2">
    <location>
        <begin position="1"/>
        <end position="18"/>
    </location>
</feature>
<dbReference type="EMBL" id="BSYO01000006">
    <property type="protein sequence ID" value="GMH06061.1"/>
    <property type="molecule type" value="Genomic_DNA"/>
</dbReference>
<accession>A0AAD3XIY5</accession>
<evidence type="ECO:0000256" key="1">
    <source>
        <dbReference type="SAM" id="Phobius"/>
    </source>
</evidence>
<keyword evidence="1" id="KW-0812">Transmembrane</keyword>
<reference evidence="3" key="1">
    <citation type="submission" date="2023-05" db="EMBL/GenBank/DDBJ databases">
        <title>Nepenthes gracilis genome sequencing.</title>
        <authorList>
            <person name="Fukushima K."/>
        </authorList>
    </citation>
    <scope>NUCLEOTIDE SEQUENCE</scope>
    <source>
        <strain evidence="3">SING2019-196</strain>
    </source>
</reference>
<keyword evidence="1" id="KW-0472">Membrane</keyword>
<sequence length="85" mass="9229">MLVVLFLASSVASNGVLSAGVIPAVVSRADNGLVWLQVAPIAVAILAGYRVCECVVMVYSETWSGLMDFLHLRRALFRADLYCRL</sequence>
<proteinExistence type="predicted"/>